<gene>
    <name evidence="2" type="ORF">THAOC_08561</name>
</gene>
<keyword evidence="3" id="KW-1185">Reference proteome</keyword>
<protein>
    <submittedName>
        <fullName evidence="2">Uncharacterized protein</fullName>
    </submittedName>
</protein>
<dbReference type="EMBL" id="AGNL01009045">
    <property type="protein sequence ID" value="EJK70108.1"/>
    <property type="molecule type" value="Genomic_DNA"/>
</dbReference>
<proteinExistence type="predicted"/>
<sequence length="256" mass="28607">MDSINPARKRKAASGASVPPRVGDNDDPNAVVPANFSLADLNRLIDQRTEDLRAETLALTSRVDGLQRENVGLLLRCESLERSVQVLRGEGNWTYSAPDVPRSHWLDQGRDEDDAEEAENLIQSIKDNTYGLRSDDGDGVNVSCEIFVPSDNALDPHWEQLANAIQLSERISMLHMNNIQLDEHTLQRIEKSVRKKGITDFFLESNQFLGGEGVQFAIDVLKSNRTVEAFVWEGNSFHNTENACELVDVVLEHPSI</sequence>
<evidence type="ECO:0000313" key="3">
    <source>
        <dbReference type="Proteomes" id="UP000266841"/>
    </source>
</evidence>
<name>K0SUM5_THAOC</name>
<dbReference type="Proteomes" id="UP000266841">
    <property type="component" value="Unassembled WGS sequence"/>
</dbReference>
<organism evidence="2 3">
    <name type="scientific">Thalassiosira oceanica</name>
    <name type="common">Marine diatom</name>
    <dbReference type="NCBI Taxonomy" id="159749"/>
    <lineage>
        <taxon>Eukaryota</taxon>
        <taxon>Sar</taxon>
        <taxon>Stramenopiles</taxon>
        <taxon>Ochrophyta</taxon>
        <taxon>Bacillariophyta</taxon>
        <taxon>Coscinodiscophyceae</taxon>
        <taxon>Thalassiosirophycidae</taxon>
        <taxon>Thalassiosirales</taxon>
        <taxon>Thalassiosiraceae</taxon>
        <taxon>Thalassiosira</taxon>
    </lineage>
</organism>
<dbReference type="InterPro" id="IPR032675">
    <property type="entry name" value="LRR_dom_sf"/>
</dbReference>
<reference evidence="2 3" key="1">
    <citation type="journal article" date="2012" name="Genome Biol.">
        <title>Genome and low-iron response of an oceanic diatom adapted to chronic iron limitation.</title>
        <authorList>
            <person name="Lommer M."/>
            <person name="Specht M."/>
            <person name="Roy A.S."/>
            <person name="Kraemer L."/>
            <person name="Andreson R."/>
            <person name="Gutowska M.A."/>
            <person name="Wolf J."/>
            <person name="Bergner S.V."/>
            <person name="Schilhabel M.B."/>
            <person name="Klostermeier U.C."/>
            <person name="Beiko R.G."/>
            <person name="Rosenstiel P."/>
            <person name="Hippler M."/>
            <person name="Laroche J."/>
        </authorList>
    </citation>
    <scope>NUCLEOTIDE SEQUENCE [LARGE SCALE GENOMIC DNA]</scope>
    <source>
        <strain evidence="2 3">CCMP1005</strain>
    </source>
</reference>
<evidence type="ECO:0000256" key="1">
    <source>
        <dbReference type="SAM" id="MobiDB-lite"/>
    </source>
</evidence>
<dbReference type="OrthoDB" id="6500038at2759"/>
<feature type="region of interest" description="Disordered" evidence="1">
    <location>
        <begin position="1"/>
        <end position="30"/>
    </location>
</feature>
<evidence type="ECO:0000313" key="2">
    <source>
        <dbReference type="EMBL" id="EJK70108.1"/>
    </source>
</evidence>
<accession>K0SUM5</accession>
<feature type="non-terminal residue" evidence="2">
    <location>
        <position position="256"/>
    </location>
</feature>
<dbReference type="AlphaFoldDB" id="K0SUM5"/>
<comment type="caution">
    <text evidence="2">The sequence shown here is derived from an EMBL/GenBank/DDBJ whole genome shotgun (WGS) entry which is preliminary data.</text>
</comment>
<dbReference type="Gene3D" id="3.80.10.10">
    <property type="entry name" value="Ribonuclease Inhibitor"/>
    <property type="match status" value="1"/>
</dbReference>